<dbReference type="Pfam" id="PF03227">
    <property type="entry name" value="GILT"/>
    <property type="match status" value="1"/>
</dbReference>
<dbReference type="WBParaSite" id="HPLM_0000390501-mRNA-1">
    <property type="protein sequence ID" value="HPLM_0000390501-mRNA-1"/>
    <property type="gene ID" value="HPLM_0000390501"/>
</dbReference>
<evidence type="ECO:0000313" key="5">
    <source>
        <dbReference type="WBParaSite" id="HPLM_0000390501-mRNA-1"/>
    </source>
</evidence>
<organism evidence="5">
    <name type="scientific">Haemonchus placei</name>
    <name type="common">Barber's pole worm</name>
    <dbReference type="NCBI Taxonomy" id="6290"/>
    <lineage>
        <taxon>Eukaryota</taxon>
        <taxon>Metazoa</taxon>
        <taxon>Ecdysozoa</taxon>
        <taxon>Nematoda</taxon>
        <taxon>Chromadorea</taxon>
        <taxon>Rhabditida</taxon>
        <taxon>Rhabditina</taxon>
        <taxon>Rhabditomorpha</taxon>
        <taxon>Strongyloidea</taxon>
        <taxon>Trichostrongylidae</taxon>
        <taxon>Haemonchus</taxon>
    </lineage>
</organism>
<dbReference type="AlphaFoldDB" id="A0A158QK40"/>
<dbReference type="PANTHER" id="PTHR13234:SF11">
    <property type="entry name" value="PRION-LIKE-(Q_N-RICH)-DOMAIN-BEARING PROTEIN"/>
    <property type="match status" value="1"/>
</dbReference>
<dbReference type="STRING" id="6290.A0A158QK40"/>
<dbReference type="EMBL" id="UZAF01016155">
    <property type="protein sequence ID" value="VDO21922.1"/>
    <property type="molecule type" value="Genomic_DNA"/>
</dbReference>
<dbReference type="Proteomes" id="UP000268014">
    <property type="component" value="Unassembled WGS sequence"/>
</dbReference>
<evidence type="ECO:0000256" key="1">
    <source>
        <dbReference type="ARBA" id="ARBA00005679"/>
    </source>
</evidence>
<sequence length="205" mass="23425">MKISGAIMPLRALRSITSYTNCFLQISTPSFKLEPLPSSLHESITVGCDICDVETFQDGSFSCNHGRKECDANRLQSCVIDVLKVSQFDFPFRSHPHNHQFQSSGALPFIVCFERIIHHSTVDQAMHACSAFIRNQYRQIRYCFDGERGIQLQRSAAHKTMSTKPHPILEVPYLLINDYTPSVDNNNLNVMLLPQLLNKWFKLYS</sequence>
<reference evidence="5" key="1">
    <citation type="submission" date="2016-04" db="UniProtKB">
        <authorList>
            <consortium name="WormBaseParasite"/>
        </authorList>
    </citation>
    <scope>IDENTIFICATION</scope>
</reference>
<evidence type="ECO:0000256" key="2">
    <source>
        <dbReference type="ARBA" id="ARBA00023180"/>
    </source>
</evidence>
<name>A0A158QK40_HAEPC</name>
<dbReference type="GO" id="GO:0016671">
    <property type="term" value="F:oxidoreductase activity, acting on a sulfur group of donors, disulfide as acceptor"/>
    <property type="evidence" value="ECO:0007669"/>
    <property type="project" value="InterPro"/>
</dbReference>
<evidence type="ECO:0000313" key="4">
    <source>
        <dbReference type="Proteomes" id="UP000268014"/>
    </source>
</evidence>
<evidence type="ECO:0000313" key="3">
    <source>
        <dbReference type="EMBL" id="VDO21922.1"/>
    </source>
</evidence>
<accession>A0A158QK40</accession>
<dbReference type="InterPro" id="IPR004911">
    <property type="entry name" value="Interferon-induced_GILT"/>
</dbReference>
<gene>
    <name evidence="3" type="ORF">HPLM_LOCUS3897</name>
</gene>
<proteinExistence type="inferred from homology"/>
<reference evidence="3 4" key="2">
    <citation type="submission" date="2018-11" db="EMBL/GenBank/DDBJ databases">
        <authorList>
            <consortium name="Pathogen Informatics"/>
        </authorList>
    </citation>
    <scope>NUCLEOTIDE SEQUENCE [LARGE SCALE GENOMIC DNA]</scope>
    <source>
        <strain evidence="3 4">MHpl1</strain>
    </source>
</reference>
<dbReference type="OrthoDB" id="958254at2759"/>
<dbReference type="PANTHER" id="PTHR13234">
    <property type="entry name" value="GAMMA-INTERFERON INDUCIBLE LYSOSOMAL THIOL REDUCTASE GILT"/>
    <property type="match status" value="1"/>
</dbReference>
<protein>
    <submittedName>
        <fullName evidence="3 5">Uncharacterized protein</fullName>
    </submittedName>
</protein>
<keyword evidence="4" id="KW-1185">Reference proteome</keyword>
<comment type="similarity">
    <text evidence="1">Belongs to the GILT family.</text>
</comment>
<keyword evidence="2" id="KW-0325">Glycoprotein</keyword>